<dbReference type="OrthoDB" id="1326791at2759"/>
<sequence>MKDSISKDLAQYVHPYRSHTTTTSLPQCYDEKSEPQSKIDVHKVFDESCTSGCPIVFAETRSQTLIEMPREAATSTDSLAVQLFDEFPQRELPGRYTNAFFVNRGSNQRQIEIETLEGTEYLSLDKVLIGNGDDIPTSEIPMDKVIFDVEHGKSTEEFSGHNILYQFPFNYGVNSFTVVVHKTVTNLCVWDPDEMVVMESKVDDTYSDVNRVFDDSSQGAVSRELQPIAPLHVIRLFKLFRFLQQLLTQLIFVLQALNSKVWYAAIEGDFSFRKKITEQASALKMVVGKEVTKTSYIAWLHGCIKSMADLIEQELHNFSIPAELKGLVGTQGIPISYVTNFGLEFEFILVGYGADEYIILIMYYILDLADTIIVCPPTFSLYEVVALQTCENAHGSFYVIESELELVKIPSTVAAYVIHTAMISESKNFSVLVSTGKFKTMMRLMCYLAHLGGHRRVEECTVAQ</sequence>
<proteinExistence type="predicted"/>
<dbReference type="PANTHER" id="PTHR11108">
    <property type="entry name" value="FERROCHELATASE"/>
    <property type="match status" value="1"/>
</dbReference>
<evidence type="ECO:0000313" key="2">
    <source>
        <dbReference type="Proteomes" id="UP000224567"/>
    </source>
</evidence>
<dbReference type="GO" id="GO:0004325">
    <property type="term" value="F:ferrochelatase activity"/>
    <property type="evidence" value="ECO:0007669"/>
    <property type="project" value="InterPro"/>
</dbReference>
<dbReference type="InterPro" id="IPR015424">
    <property type="entry name" value="PyrdxlP-dep_Trfase"/>
</dbReference>
<gene>
    <name evidence="1" type="ORF">CQW23_18456</name>
</gene>
<organism evidence="1 2">
    <name type="scientific">Capsicum baccatum</name>
    <name type="common">Peruvian pepper</name>
    <dbReference type="NCBI Taxonomy" id="33114"/>
    <lineage>
        <taxon>Eukaryota</taxon>
        <taxon>Viridiplantae</taxon>
        <taxon>Streptophyta</taxon>
        <taxon>Embryophyta</taxon>
        <taxon>Tracheophyta</taxon>
        <taxon>Spermatophyta</taxon>
        <taxon>Magnoliopsida</taxon>
        <taxon>eudicotyledons</taxon>
        <taxon>Gunneridae</taxon>
        <taxon>Pentapetalae</taxon>
        <taxon>asterids</taxon>
        <taxon>lamiids</taxon>
        <taxon>Solanales</taxon>
        <taxon>Solanaceae</taxon>
        <taxon>Solanoideae</taxon>
        <taxon>Capsiceae</taxon>
        <taxon>Capsicum</taxon>
    </lineage>
</organism>
<dbReference type="EMBL" id="MLFT02000008">
    <property type="protein sequence ID" value="PHT39602.1"/>
    <property type="molecule type" value="Genomic_DNA"/>
</dbReference>
<reference evidence="2" key="2">
    <citation type="journal article" date="2017" name="J. Anim. Genet.">
        <title>Multiple reference genome sequences of hot pepper reveal the massive evolution of plant disease resistance genes by retroduplication.</title>
        <authorList>
            <person name="Kim S."/>
            <person name="Park J."/>
            <person name="Yeom S.-I."/>
            <person name="Kim Y.-M."/>
            <person name="Seo E."/>
            <person name="Kim K.-T."/>
            <person name="Kim M.-S."/>
            <person name="Lee J.M."/>
            <person name="Cheong K."/>
            <person name="Shin H.-S."/>
            <person name="Kim S.-B."/>
            <person name="Han K."/>
            <person name="Lee J."/>
            <person name="Park M."/>
            <person name="Lee H.-A."/>
            <person name="Lee H.-Y."/>
            <person name="Lee Y."/>
            <person name="Oh S."/>
            <person name="Lee J.H."/>
            <person name="Choi E."/>
            <person name="Choi E."/>
            <person name="Lee S.E."/>
            <person name="Jeon J."/>
            <person name="Kim H."/>
            <person name="Choi G."/>
            <person name="Song H."/>
            <person name="Lee J."/>
            <person name="Lee S.-C."/>
            <person name="Kwon J.-K."/>
            <person name="Lee H.-Y."/>
            <person name="Koo N."/>
            <person name="Hong Y."/>
            <person name="Kim R.W."/>
            <person name="Kang W.-H."/>
            <person name="Huh J.H."/>
            <person name="Kang B.-C."/>
            <person name="Yang T.-J."/>
            <person name="Lee Y.-H."/>
            <person name="Bennetzen J.L."/>
            <person name="Choi D."/>
        </authorList>
    </citation>
    <scope>NUCLEOTIDE SEQUENCE [LARGE SCALE GENOMIC DNA]</scope>
    <source>
        <strain evidence="2">cv. PBC81</strain>
    </source>
</reference>
<dbReference type="SUPFAM" id="SSF53383">
    <property type="entry name" value="PLP-dependent transferases"/>
    <property type="match status" value="1"/>
</dbReference>
<protein>
    <submittedName>
        <fullName evidence="1">Uncharacterized protein</fullName>
    </submittedName>
</protein>
<dbReference type="InterPro" id="IPR001015">
    <property type="entry name" value="Ferrochelatase"/>
</dbReference>
<dbReference type="GO" id="GO:0006783">
    <property type="term" value="P:heme biosynthetic process"/>
    <property type="evidence" value="ECO:0007669"/>
    <property type="project" value="InterPro"/>
</dbReference>
<dbReference type="AlphaFoldDB" id="A0A2G2W2Y8"/>
<accession>A0A2G2W2Y8</accession>
<dbReference type="PANTHER" id="PTHR11108:SF10">
    <property type="entry name" value="RETROTRANSPOSON GAG DOMAIN-CONTAINING PROTEIN"/>
    <property type="match status" value="1"/>
</dbReference>
<keyword evidence="2" id="KW-1185">Reference proteome</keyword>
<dbReference type="STRING" id="33114.A0A2G2W2Y8"/>
<reference evidence="1 2" key="1">
    <citation type="journal article" date="2017" name="Genome Biol.">
        <title>New reference genome sequences of hot pepper reveal the massive evolution of plant disease-resistance genes by retroduplication.</title>
        <authorList>
            <person name="Kim S."/>
            <person name="Park J."/>
            <person name="Yeom S.I."/>
            <person name="Kim Y.M."/>
            <person name="Seo E."/>
            <person name="Kim K.T."/>
            <person name="Kim M.S."/>
            <person name="Lee J.M."/>
            <person name="Cheong K."/>
            <person name="Shin H.S."/>
            <person name="Kim S.B."/>
            <person name="Han K."/>
            <person name="Lee J."/>
            <person name="Park M."/>
            <person name="Lee H.A."/>
            <person name="Lee H.Y."/>
            <person name="Lee Y."/>
            <person name="Oh S."/>
            <person name="Lee J.H."/>
            <person name="Choi E."/>
            <person name="Choi E."/>
            <person name="Lee S.E."/>
            <person name="Jeon J."/>
            <person name="Kim H."/>
            <person name="Choi G."/>
            <person name="Song H."/>
            <person name="Lee J."/>
            <person name="Lee S.C."/>
            <person name="Kwon J.K."/>
            <person name="Lee H.Y."/>
            <person name="Koo N."/>
            <person name="Hong Y."/>
            <person name="Kim R.W."/>
            <person name="Kang W.H."/>
            <person name="Huh J.H."/>
            <person name="Kang B.C."/>
            <person name="Yang T.J."/>
            <person name="Lee Y.H."/>
            <person name="Bennetzen J.L."/>
            <person name="Choi D."/>
        </authorList>
    </citation>
    <scope>NUCLEOTIDE SEQUENCE [LARGE SCALE GENOMIC DNA]</scope>
    <source>
        <strain evidence="2">cv. PBC81</strain>
    </source>
</reference>
<name>A0A2G2W2Y8_CAPBA</name>
<dbReference type="GO" id="GO:0005739">
    <property type="term" value="C:mitochondrion"/>
    <property type="evidence" value="ECO:0007669"/>
    <property type="project" value="TreeGrafter"/>
</dbReference>
<dbReference type="Gene3D" id="3.40.640.10">
    <property type="entry name" value="Type I PLP-dependent aspartate aminotransferase-like (Major domain)"/>
    <property type="match status" value="1"/>
</dbReference>
<comment type="caution">
    <text evidence="1">The sequence shown here is derived from an EMBL/GenBank/DDBJ whole genome shotgun (WGS) entry which is preliminary data.</text>
</comment>
<evidence type="ECO:0000313" key="1">
    <source>
        <dbReference type="EMBL" id="PHT39602.1"/>
    </source>
</evidence>
<dbReference type="Proteomes" id="UP000224567">
    <property type="component" value="Unassembled WGS sequence"/>
</dbReference>
<dbReference type="InterPro" id="IPR015421">
    <property type="entry name" value="PyrdxlP-dep_Trfase_major"/>
</dbReference>